<reference evidence="2 3" key="1">
    <citation type="submission" date="2019-03" db="EMBL/GenBank/DDBJ databases">
        <title>First draft genome of Liparis tanakae, snailfish: a comprehensive survey of snailfish specific genes.</title>
        <authorList>
            <person name="Kim W."/>
            <person name="Song I."/>
            <person name="Jeong J.-H."/>
            <person name="Kim D."/>
            <person name="Kim S."/>
            <person name="Ryu S."/>
            <person name="Song J.Y."/>
            <person name="Lee S.K."/>
        </authorList>
    </citation>
    <scope>NUCLEOTIDE SEQUENCE [LARGE SCALE GENOMIC DNA]</scope>
    <source>
        <tissue evidence="2">Muscle</tissue>
    </source>
</reference>
<dbReference type="EMBL" id="SRLO01001920">
    <property type="protein sequence ID" value="TNN34641.1"/>
    <property type="molecule type" value="Genomic_DNA"/>
</dbReference>
<evidence type="ECO:0000313" key="3">
    <source>
        <dbReference type="Proteomes" id="UP000314294"/>
    </source>
</evidence>
<name>A0A4Z2F1K8_9TELE</name>
<dbReference type="Proteomes" id="UP000314294">
    <property type="component" value="Unassembled WGS sequence"/>
</dbReference>
<protein>
    <submittedName>
        <fullName evidence="2">Uncharacterized protein</fullName>
    </submittedName>
</protein>
<sequence>MDSDTSWSRCGSSKSPTLRRMKSRRAPRNASTCSARALFCWMKSSTSRFAIFVLSLDESTKGDFRFTKRVPEVAGSCLFSSGFRNSATRRLDWKHLLNRDFLLLEGHARPLLREAQCASGSPEEEVQSGYPRMKVRHQYGAKRVFKPLIGARFFLSAACCRSFLERREERKRRGARRGSDAARGDRRAARGSSPGGR</sequence>
<dbReference type="AlphaFoldDB" id="A0A4Z2F1K8"/>
<proteinExistence type="predicted"/>
<accession>A0A4Z2F1K8</accession>
<evidence type="ECO:0000256" key="1">
    <source>
        <dbReference type="SAM" id="MobiDB-lite"/>
    </source>
</evidence>
<feature type="compositionally biased region" description="Basic and acidic residues" evidence="1">
    <location>
        <begin position="177"/>
        <end position="188"/>
    </location>
</feature>
<feature type="region of interest" description="Disordered" evidence="1">
    <location>
        <begin position="1"/>
        <end position="26"/>
    </location>
</feature>
<feature type="region of interest" description="Disordered" evidence="1">
    <location>
        <begin position="167"/>
        <end position="197"/>
    </location>
</feature>
<feature type="compositionally biased region" description="Polar residues" evidence="1">
    <location>
        <begin position="1"/>
        <end position="16"/>
    </location>
</feature>
<keyword evidence="3" id="KW-1185">Reference proteome</keyword>
<organism evidence="2 3">
    <name type="scientific">Liparis tanakae</name>
    <name type="common">Tanaka's snailfish</name>
    <dbReference type="NCBI Taxonomy" id="230148"/>
    <lineage>
        <taxon>Eukaryota</taxon>
        <taxon>Metazoa</taxon>
        <taxon>Chordata</taxon>
        <taxon>Craniata</taxon>
        <taxon>Vertebrata</taxon>
        <taxon>Euteleostomi</taxon>
        <taxon>Actinopterygii</taxon>
        <taxon>Neopterygii</taxon>
        <taxon>Teleostei</taxon>
        <taxon>Neoteleostei</taxon>
        <taxon>Acanthomorphata</taxon>
        <taxon>Eupercaria</taxon>
        <taxon>Perciformes</taxon>
        <taxon>Cottioidei</taxon>
        <taxon>Cottales</taxon>
        <taxon>Liparidae</taxon>
        <taxon>Liparis</taxon>
    </lineage>
</organism>
<evidence type="ECO:0000313" key="2">
    <source>
        <dbReference type="EMBL" id="TNN34641.1"/>
    </source>
</evidence>
<gene>
    <name evidence="2" type="ORF">EYF80_055196</name>
</gene>
<feature type="compositionally biased region" description="Basic residues" evidence="1">
    <location>
        <begin position="17"/>
        <end position="26"/>
    </location>
</feature>
<comment type="caution">
    <text evidence="2">The sequence shown here is derived from an EMBL/GenBank/DDBJ whole genome shotgun (WGS) entry which is preliminary data.</text>
</comment>